<proteinExistence type="predicted"/>
<dbReference type="AlphaFoldDB" id="A0A1G1WCE4"/>
<dbReference type="STRING" id="1802596.A2Z11_00665"/>
<reference evidence="2 3" key="1">
    <citation type="journal article" date="2016" name="Nat. Commun.">
        <title>Thousands of microbial genomes shed light on interconnected biogeochemical processes in an aquifer system.</title>
        <authorList>
            <person name="Anantharaman K."/>
            <person name="Brown C.T."/>
            <person name="Hug L.A."/>
            <person name="Sharon I."/>
            <person name="Castelle C.J."/>
            <person name="Probst A.J."/>
            <person name="Thomas B.C."/>
            <person name="Singh A."/>
            <person name="Wilkins M.J."/>
            <person name="Karaoz U."/>
            <person name="Brodie E.L."/>
            <person name="Williams K.H."/>
            <person name="Hubbard S.S."/>
            <person name="Banfield J.F."/>
        </authorList>
    </citation>
    <scope>NUCLEOTIDE SEQUENCE [LARGE SCALE GENOMIC DNA]</scope>
</reference>
<comment type="caution">
    <text evidence="2">The sequence shown here is derived from an EMBL/GenBank/DDBJ whole genome shotgun (WGS) entry which is preliminary data.</text>
</comment>
<protein>
    <submittedName>
        <fullName evidence="2">Uncharacterized protein</fullName>
    </submittedName>
</protein>
<evidence type="ECO:0000313" key="3">
    <source>
        <dbReference type="Proteomes" id="UP000176389"/>
    </source>
</evidence>
<dbReference type="Proteomes" id="UP000176389">
    <property type="component" value="Unassembled WGS sequence"/>
</dbReference>
<dbReference type="Gene3D" id="2.60.15.10">
    <property type="entry name" value="F0F1 ATP synthase delta/epsilon subunit, N-terminal"/>
    <property type="match status" value="1"/>
</dbReference>
<keyword evidence="1" id="KW-0066">ATP synthesis</keyword>
<keyword evidence="1" id="KW-0139">CF(1)</keyword>
<dbReference type="EMBL" id="MHCS01000047">
    <property type="protein sequence ID" value="OGY25358.1"/>
    <property type="molecule type" value="Genomic_DNA"/>
</dbReference>
<name>A0A1G1WCE4_9BACT</name>
<dbReference type="SUPFAM" id="SSF51344">
    <property type="entry name" value="Epsilon subunit of F1F0-ATP synthase N-terminal domain"/>
    <property type="match status" value="1"/>
</dbReference>
<dbReference type="InterPro" id="IPR036771">
    <property type="entry name" value="ATPsynth_dsu/esu_N"/>
</dbReference>
<evidence type="ECO:0000256" key="1">
    <source>
        <dbReference type="ARBA" id="ARBA00023196"/>
    </source>
</evidence>
<dbReference type="GO" id="GO:0045259">
    <property type="term" value="C:proton-transporting ATP synthase complex"/>
    <property type="evidence" value="ECO:0007669"/>
    <property type="project" value="UniProtKB-KW"/>
</dbReference>
<organism evidence="2 3">
    <name type="scientific">Candidatus Woykebacteria bacterium RBG_16_43_9</name>
    <dbReference type="NCBI Taxonomy" id="1802596"/>
    <lineage>
        <taxon>Bacteria</taxon>
        <taxon>Candidatus Woykeibacteriota</taxon>
    </lineage>
</organism>
<evidence type="ECO:0000313" key="2">
    <source>
        <dbReference type="EMBL" id="OGY25358.1"/>
    </source>
</evidence>
<sequence length="90" mass="10301">MKRKSLKEELFVAVFWSPFVGKVGYRGAAAAITSDNKIGKFDILPEHTNFITLIFDKLVIHTLEKKKIEYEFKRGVLEVSDNLVKIFLGL</sequence>
<gene>
    <name evidence="2" type="ORF">A2Z11_00665</name>
</gene>
<accession>A0A1G1WCE4</accession>